<proteinExistence type="inferred from homology"/>
<gene>
    <name evidence="5" type="ORF">LTR09_012537</name>
</gene>
<evidence type="ECO:0000256" key="1">
    <source>
        <dbReference type="ARBA" id="ARBA00001971"/>
    </source>
</evidence>
<keyword evidence="3" id="KW-0479">Metal-binding</keyword>
<dbReference type="AlphaFoldDB" id="A0AAJ0D4Z5"/>
<dbReference type="Gene3D" id="1.10.630.10">
    <property type="entry name" value="Cytochrome P450"/>
    <property type="match status" value="1"/>
</dbReference>
<dbReference type="InterPro" id="IPR001128">
    <property type="entry name" value="Cyt_P450"/>
</dbReference>
<dbReference type="EMBL" id="JAWDJX010000133">
    <property type="protein sequence ID" value="KAK3045928.1"/>
    <property type="molecule type" value="Genomic_DNA"/>
</dbReference>
<dbReference type="InterPro" id="IPR002401">
    <property type="entry name" value="Cyt_P450_E_grp-I"/>
</dbReference>
<sequence length="486" mass="54913">MDALPTKISLAERLSAITGLEYQIVWKVVFYSLSVILGWQLVQYLRLVFRSDLKHIPGPRWARLTAFWRPWVLRKGEAPEIYCDLHQKYGPLVRTAPGVVSVSDPKAIPIIYGIGTKFYKSMFYSIFDVAYQGTWMSSMFSVRDSAQHAALRRPVAQKFSMSSMKALEPFADECNEIFINAMKELEGQKVDLSTWLQWYAFDVISAITFHRRFGFMEERRDVENMIEDISQGLVAAAAVSQVPGLHPWLMGSSWLPKLLAAQPFFRAPDPLRTVVRFTEDCIAEYDRNPPSADRPDFMSWLRQVNIKGETMSDPDFVNHLSNNLLAGSDTTAISLRAVLYFLVQNPECYRKAQAEVDEADNAGKLSACVSYAECLQLPYLQAVMKEAMRCHPGVSYPLERVVPRGGADIGGVHLMEGTIVGVNPAVIHRDTSIFGDDALSFSPERWLTGDEERTKFMDRHLMTNLHREKHLDYGDGKTHSAALASL</sequence>
<dbReference type="Proteomes" id="UP001271007">
    <property type="component" value="Unassembled WGS sequence"/>
</dbReference>
<comment type="cofactor">
    <cofactor evidence="1">
        <name>heme</name>
        <dbReference type="ChEBI" id="CHEBI:30413"/>
    </cofactor>
</comment>
<name>A0AAJ0D4Z5_9PEZI</name>
<dbReference type="Pfam" id="PF00067">
    <property type="entry name" value="p450"/>
    <property type="match status" value="1"/>
</dbReference>
<evidence type="ECO:0000256" key="4">
    <source>
        <dbReference type="ARBA" id="ARBA00023004"/>
    </source>
</evidence>
<organism evidence="5 6">
    <name type="scientific">Extremus antarcticus</name>
    <dbReference type="NCBI Taxonomy" id="702011"/>
    <lineage>
        <taxon>Eukaryota</taxon>
        <taxon>Fungi</taxon>
        <taxon>Dikarya</taxon>
        <taxon>Ascomycota</taxon>
        <taxon>Pezizomycotina</taxon>
        <taxon>Dothideomycetes</taxon>
        <taxon>Dothideomycetidae</taxon>
        <taxon>Mycosphaerellales</taxon>
        <taxon>Extremaceae</taxon>
        <taxon>Extremus</taxon>
    </lineage>
</organism>
<evidence type="ECO:0000256" key="2">
    <source>
        <dbReference type="ARBA" id="ARBA00010617"/>
    </source>
</evidence>
<comment type="caution">
    <text evidence="5">The sequence shown here is derived from an EMBL/GenBank/DDBJ whole genome shotgun (WGS) entry which is preliminary data.</text>
</comment>
<dbReference type="CDD" id="cd11060">
    <property type="entry name" value="CYP57A1-like"/>
    <property type="match status" value="1"/>
</dbReference>
<evidence type="ECO:0008006" key="7">
    <source>
        <dbReference type="Google" id="ProtNLM"/>
    </source>
</evidence>
<dbReference type="PRINTS" id="PR00463">
    <property type="entry name" value="EP450I"/>
</dbReference>
<dbReference type="InterPro" id="IPR050121">
    <property type="entry name" value="Cytochrome_P450_monoxygenase"/>
</dbReference>
<evidence type="ECO:0000256" key="3">
    <source>
        <dbReference type="ARBA" id="ARBA00022723"/>
    </source>
</evidence>
<keyword evidence="6" id="KW-1185">Reference proteome</keyword>
<evidence type="ECO:0000313" key="6">
    <source>
        <dbReference type="Proteomes" id="UP001271007"/>
    </source>
</evidence>
<accession>A0AAJ0D4Z5</accession>
<reference evidence="5" key="1">
    <citation type="submission" date="2023-04" db="EMBL/GenBank/DDBJ databases">
        <title>Black Yeasts Isolated from many extreme environments.</title>
        <authorList>
            <person name="Coleine C."/>
            <person name="Stajich J.E."/>
            <person name="Selbmann L."/>
        </authorList>
    </citation>
    <scope>NUCLEOTIDE SEQUENCE</scope>
    <source>
        <strain evidence="5">CCFEE 5312</strain>
    </source>
</reference>
<protein>
    <recommendedName>
        <fullName evidence="7">Cytochrome P450</fullName>
    </recommendedName>
</protein>
<keyword evidence="4" id="KW-0408">Iron</keyword>
<dbReference type="GO" id="GO:0004497">
    <property type="term" value="F:monooxygenase activity"/>
    <property type="evidence" value="ECO:0007669"/>
    <property type="project" value="InterPro"/>
</dbReference>
<dbReference type="GO" id="GO:0016705">
    <property type="term" value="F:oxidoreductase activity, acting on paired donors, with incorporation or reduction of molecular oxygen"/>
    <property type="evidence" value="ECO:0007669"/>
    <property type="project" value="InterPro"/>
</dbReference>
<dbReference type="InterPro" id="IPR036396">
    <property type="entry name" value="Cyt_P450_sf"/>
</dbReference>
<dbReference type="GO" id="GO:0005506">
    <property type="term" value="F:iron ion binding"/>
    <property type="evidence" value="ECO:0007669"/>
    <property type="project" value="InterPro"/>
</dbReference>
<evidence type="ECO:0000313" key="5">
    <source>
        <dbReference type="EMBL" id="KAK3045928.1"/>
    </source>
</evidence>
<comment type="similarity">
    <text evidence="2">Belongs to the cytochrome P450 family.</text>
</comment>
<dbReference type="PANTHER" id="PTHR24305">
    <property type="entry name" value="CYTOCHROME P450"/>
    <property type="match status" value="1"/>
</dbReference>
<dbReference type="PANTHER" id="PTHR24305:SF232">
    <property type="entry name" value="P450, PUTATIVE (EUROFUNG)-RELATED"/>
    <property type="match status" value="1"/>
</dbReference>
<dbReference type="GO" id="GO:0020037">
    <property type="term" value="F:heme binding"/>
    <property type="evidence" value="ECO:0007669"/>
    <property type="project" value="InterPro"/>
</dbReference>
<dbReference type="SUPFAM" id="SSF48264">
    <property type="entry name" value="Cytochrome P450"/>
    <property type="match status" value="1"/>
</dbReference>